<dbReference type="PRINTS" id="PR00420">
    <property type="entry name" value="RNGMNOXGNASE"/>
</dbReference>
<dbReference type="InterPro" id="IPR002938">
    <property type="entry name" value="FAD-bd"/>
</dbReference>
<evidence type="ECO:0000313" key="8">
    <source>
        <dbReference type="Proteomes" id="UP001602370"/>
    </source>
</evidence>
<dbReference type="GO" id="GO:0004497">
    <property type="term" value="F:monooxygenase activity"/>
    <property type="evidence" value="ECO:0007669"/>
    <property type="project" value="UniProtKB-KW"/>
</dbReference>
<dbReference type="InterPro" id="IPR050493">
    <property type="entry name" value="FAD-dep_Monooxygenase_BioMet"/>
</dbReference>
<dbReference type="Gene3D" id="3.50.50.60">
    <property type="entry name" value="FAD/NAD(P)-binding domain"/>
    <property type="match status" value="1"/>
</dbReference>
<keyword evidence="5 7" id="KW-0503">Monooxygenase</keyword>
<keyword evidence="8" id="KW-1185">Reference proteome</keyword>
<evidence type="ECO:0000256" key="3">
    <source>
        <dbReference type="ARBA" id="ARBA00022827"/>
    </source>
</evidence>
<evidence type="ECO:0000313" key="7">
    <source>
        <dbReference type="EMBL" id="MFF5918770.1"/>
    </source>
</evidence>
<dbReference type="PANTHER" id="PTHR13789:SF318">
    <property type="entry name" value="GERANYLGERANYL DIPHOSPHATE REDUCTASE"/>
    <property type="match status" value="1"/>
</dbReference>
<evidence type="ECO:0000256" key="4">
    <source>
        <dbReference type="ARBA" id="ARBA00023002"/>
    </source>
</evidence>
<evidence type="ECO:0000256" key="5">
    <source>
        <dbReference type="ARBA" id="ARBA00023033"/>
    </source>
</evidence>
<dbReference type="EMBL" id="JBIBDZ010000002">
    <property type="protein sequence ID" value="MFF5918770.1"/>
    <property type="molecule type" value="Genomic_DNA"/>
</dbReference>
<dbReference type="RefSeq" id="WP_388306330.1">
    <property type="nucleotide sequence ID" value="NZ_JBIBDZ010000002.1"/>
</dbReference>
<keyword evidence="2" id="KW-0285">Flavoprotein</keyword>
<dbReference type="Proteomes" id="UP001602370">
    <property type="component" value="Unassembled WGS sequence"/>
</dbReference>
<comment type="cofactor">
    <cofactor evidence="1">
        <name>FAD</name>
        <dbReference type="ChEBI" id="CHEBI:57692"/>
    </cofactor>
</comment>
<feature type="domain" description="FAD-binding" evidence="6">
    <location>
        <begin position="48"/>
        <end position="388"/>
    </location>
</feature>
<evidence type="ECO:0000256" key="2">
    <source>
        <dbReference type="ARBA" id="ARBA00022630"/>
    </source>
</evidence>
<dbReference type="PANTHER" id="PTHR13789">
    <property type="entry name" value="MONOOXYGENASE"/>
    <property type="match status" value="1"/>
</dbReference>
<keyword evidence="3" id="KW-0274">FAD</keyword>
<dbReference type="SUPFAM" id="SSF54373">
    <property type="entry name" value="FAD-linked reductases, C-terminal domain"/>
    <property type="match status" value="1"/>
</dbReference>
<accession>A0ABW6XMU2</accession>
<organism evidence="7 8">
    <name type="scientific">Streptomyces flavochromogenes</name>
    <dbReference type="NCBI Taxonomy" id="68199"/>
    <lineage>
        <taxon>Bacteria</taxon>
        <taxon>Bacillati</taxon>
        <taxon>Actinomycetota</taxon>
        <taxon>Actinomycetes</taxon>
        <taxon>Kitasatosporales</taxon>
        <taxon>Streptomycetaceae</taxon>
        <taxon>Streptomyces</taxon>
    </lineage>
</organism>
<dbReference type="InterPro" id="IPR036188">
    <property type="entry name" value="FAD/NAD-bd_sf"/>
</dbReference>
<evidence type="ECO:0000259" key="6">
    <source>
        <dbReference type="Pfam" id="PF01494"/>
    </source>
</evidence>
<name>A0ABW6XMU2_9ACTN</name>
<gene>
    <name evidence="7" type="ORF">ACFY8C_10510</name>
</gene>
<comment type="caution">
    <text evidence="7">The sequence shown here is derived from an EMBL/GenBank/DDBJ whole genome shotgun (WGS) entry which is preliminary data.</text>
</comment>
<keyword evidence="4" id="KW-0560">Oxidoreductase</keyword>
<protein>
    <submittedName>
        <fullName evidence="7">FAD-dependent monooxygenase</fullName>
    </submittedName>
</protein>
<dbReference type="SUPFAM" id="SSF51905">
    <property type="entry name" value="FAD/NAD(P)-binding domain"/>
    <property type="match status" value="1"/>
</dbReference>
<evidence type="ECO:0000256" key="1">
    <source>
        <dbReference type="ARBA" id="ARBA00001974"/>
    </source>
</evidence>
<proteinExistence type="predicted"/>
<reference evidence="7 8" key="1">
    <citation type="submission" date="2024-10" db="EMBL/GenBank/DDBJ databases">
        <title>The Natural Products Discovery Center: Release of the First 8490 Sequenced Strains for Exploring Actinobacteria Biosynthetic Diversity.</title>
        <authorList>
            <person name="Kalkreuter E."/>
            <person name="Kautsar S.A."/>
            <person name="Yang D."/>
            <person name="Bader C.D."/>
            <person name="Teijaro C.N."/>
            <person name="Fluegel L."/>
            <person name="Davis C.M."/>
            <person name="Simpson J.R."/>
            <person name="Lauterbach L."/>
            <person name="Steele A.D."/>
            <person name="Gui C."/>
            <person name="Meng S."/>
            <person name="Li G."/>
            <person name="Viehrig K."/>
            <person name="Ye F."/>
            <person name="Su P."/>
            <person name="Kiefer A.F."/>
            <person name="Nichols A."/>
            <person name="Cepeda A.J."/>
            <person name="Yan W."/>
            <person name="Fan B."/>
            <person name="Jiang Y."/>
            <person name="Adhikari A."/>
            <person name="Zheng C.-J."/>
            <person name="Schuster L."/>
            <person name="Cowan T.M."/>
            <person name="Smanski M.J."/>
            <person name="Chevrette M.G."/>
            <person name="De Carvalho L.P.S."/>
            <person name="Shen B."/>
        </authorList>
    </citation>
    <scope>NUCLEOTIDE SEQUENCE [LARGE SCALE GENOMIC DNA]</scope>
    <source>
        <strain evidence="7 8">NPDC012605</strain>
    </source>
</reference>
<dbReference type="Pfam" id="PF01494">
    <property type="entry name" value="FAD_binding_3"/>
    <property type="match status" value="1"/>
</dbReference>
<sequence length="440" mass="47025">MLGVRRTAGLRETAAGDADGADTAATRKAVSKVRFGDLDEWGAEERPHVSVVGAGIGGLTLAGALSSMGIPYTVYEQTRRLAEVGAGVQLSPNAVRPLLRLGLGPALRERAVAIEAMEVRGWSGRPIARTPLGAECERMFGAPYYTVHRAHLHDALLTLVDEGSLKLGERLSEARETDASGDGVRLAFEDGTVRGAELVVGADGIHSTVREAFRRDEPEFSGLGIYRGLVPMDRLPDAARAPLVRLWLGPGGHFVCYPVAAGEYLSFAATVPMAQSPGESWSVPGDPEALRRVFGGWTGLVADVVGAVETTLQWALHDRPPLEVWSSRRLTLLGDAAHPMLPFMAQGANQAVEDAMDLAACLADPAPSTTAVRLDRYQSLRIPRTAEIQRGSRGNAGILHLPDGPAQRRRDARMAVHAALRDRAMLYAHETGRSVVPTPA</sequence>